<feature type="coiled-coil region" evidence="1">
    <location>
        <begin position="379"/>
        <end position="443"/>
    </location>
</feature>
<feature type="compositionally biased region" description="Low complexity" evidence="2">
    <location>
        <begin position="486"/>
        <end position="503"/>
    </location>
</feature>
<dbReference type="AlphaFoldDB" id="A0AAE1PDE9"/>
<keyword evidence="4" id="KW-1185">Reference proteome</keyword>
<feature type="compositionally biased region" description="Polar residues" evidence="2">
    <location>
        <begin position="520"/>
        <end position="533"/>
    </location>
</feature>
<feature type="region of interest" description="Disordered" evidence="2">
    <location>
        <begin position="559"/>
        <end position="593"/>
    </location>
</feature>
<accession>A0AAE1PDE9</accession>
<feature type="region of interest" description="Disordered" evidence="2">
    <location>
        <begin position="306"/>
        <end position="353"/>
    </location>
</feature>
<feature type="compositionally biased region" description="Polar residues" evidence="2">
    <location>
        <begin position="679"/>
        <end position="705"/>
    </location>
</feature>
<feature type="compositionally biased region" description="Low complexity" evidence="2">
    <location>
        <begin position="45"/>
        <end position="61"/>
    </location>
</feature>
<name>A0AAE1PDE9_9EUCA</name>
<feature type="compositionally biased region" description="Low complexity" evidence="2">
    <location>
        <begin position="559"/>
        <end position="585"/>
    </location>
</feature>
<evidence type="ECO:0000256" key="2">
    <source>
        <dbReference type="SAM" id="MobiDB-lite"/>
    </source>
</evidence>
<feature type="region of interest" description="Disordered" evidence="2">
    <location>
        <begin position="664"/>
        <end position="806"/>
    </location>
</feature>
<feature type="compositionally biased region" description="Polar residues" evidence="2">
    <location>
        <begin position="715"/>
        <end position="724"/>
    </location>
</feature>
<protein>
    <submittedName>
        <fullName evidence="3">Uncharacterized protein</fullName>
    </submittedName>
</protein>
<feature type="region of interest" description="Disordered" evidence="2">
    <location>
        <begin position="45"/>
        <end position="221"/>
    </location>
</feature>
<feature type="compositionally biased region" description="Polar residues" evidence="2">
    <location>
        <begin position="121"/>
        <end position="152"/>
    </location>
</feature>
<keyword evidence="1" id="KW-0175">Coiled coil</keyword>
<feature type="compositionally biased region" description="Polar residues" evidence="2">
    <location>
        <begin position="740"/>
        <end position="769"/>
    </location>
</feature>
<reference evidence="3" key="1">
    <citation type="submission" date="2023-11" db="EMBL/GenBank/DDBJ databases">
        <title>Genome assemblies of two species of porcelain crab, Petrolisthes cinctipes and Petrolisthes manimaculis (Anomura: Porcellanidae).</title>
        <authorList>
            <person name="Angst P."/>
        </authorList>
    </citation>
    <scope>NUCLEOTIDE SEQUENCE</scope>
    <source>
        <strain evidence="3">PB745_02</strain>
        <tissue evidence="3">Gill</tissue>
    </source>
</reference>
<evidence type="ECO:0000256" key="1">
    <source>
        <dbReference type="SAM" id="Coils"/>
    </source>
</evidence>
<feature type="compositionally biased region" description="Basic and acidic residues" evidence="2">
    <location>
        <begin position="334"/>
        <end position="343"/>
    </location>
</feature>
<organism evidence="3 4">
    <name type="scientific">Petrolisthes manimaculis</name>
    <dbReference type="NCBI Taxonomy" id="1843537"/>
    <lineage>
        <taxon>Eukaryota</taxon>
        <taxon>Metazoa</taxon>
        <taxon>Ecdysozoa</taxon>
        <taxon>Arthropoda</taxon>
        <taxon>Crustacea</taxon>
        <taxon>Multicrustacea</taxon>
        <taxon>Malacostraca</taxon>
        <taxon>Eumalacostraca</taxon>
        <taxon>Eucarida</taxon>
        <taxon>Decapoda</taxon>
        <taxon>Pleocyemata</taxon>
        <taxon>Anomura</taxon>
        <taxon>Galatheoidea</taxon>
        <taxon>Porcellanidae</taxon>
        <taxon>Petrolisthes</taxon>
    </lineage>
</organism>
<feature type="compositionally biased region" description="Polar residues" evidence="2">
    <location>
        <begin position="77"/>
        <end position="90"/>
    </location>
</feature>
<evidence type="ECO:0000313" key="4">
    <source>
        <dbReference type="Proteomes" id="UP001292094"/>
    </source>
</evidence>
<proteinExistence type="predicted"/>
<feature type="region of interest" description="Disordered" evidence="2">
    <location>
        <begin position="482"/>
        <end position="533"/>
    </location>
</feature>
<feature type="compositionally biased region" description="Basic residues" evidence="2">
    <location>
        <begin position="179"/>
        <end position="192"/>
    </location>
</feature>
<comment type="caution">
    <text evidence="3">The sequence shown here is derived from an EMBL/GenBank/DDBJ whole genome shotgun (WGS) entry which is preliminary data.</text>
</comment>
<gene>
    <name evidence="3" type="ORF">Pmani_022725</name>
</gene>
<sequence length="806" mass="86766">MFCCSVGNRSPPLELFGVEQPTSCCLHHSRFGLVTTMEDFSTLHLTSPPSSLTDGLLAPRVSTPPVPRPRKTPSSPLALTSTPKTSSTPRHPTAPIPVSVRHLPSAPHASNGYERHHNSKGNRSQYGMQRSPSLDSATQLPLSPITQHRTNQSDSESEGESSPPCHRRSIPRLTFSPHPHPRPHRKPPHQHSHSLPATPRVNGGSHHHSQHQSPHNGSCITGASPSPLPCLQNPQDVASPSTSHYVTCPAGVSHLENSVFTPGECQAISAIDYSSLPLPDESQDPGCCTSHISRHLSEPCIPQARRCSPGRAPRMRSNRGTGQRSSRESVAMDNIRESGHSEGEGEGPGIEEGTRGTLEVQWRFIQTLVAELNATKTGHRRLMAELHQARMEIQMLRAALDAYSDAGLHPGSITEMVNQIHAAQKVRDEAMMARIKLANEERDAALTHSRTMMDKLNLSPHSHESQHFTTPSTASLEFTSAAELEQQQQQQQQQSSGSSSTTSPHRHHRYQRHTIEAASPPTNHSTNTHQGRAETTTLVQLTALEEEVRTLRLAATAAAATTASTTPTNTATTTTTTTGSQHVQQEGGGGQGGNSYQGVVRSCTQCVECGYGKQGGEGAAKGQLEEQCARLECLAAALRQKMTGFSMGQPGSKVTLVDLALHHHHHNNNNSNTNHNHRGASTSSEGDPRDSLSSLESVETASASSWRRGEVSAPPTCNQSLSSSNPPPALHSSCLFHHQGLSQSSPLHSIQQPNTIPGSSPGSSPLHYQTSSTPSSSPHHYHNNKGNDKDQRNIPGVTIVGPITEL</sequence>
<dbReference type="Proteomes" id="UP001292094">
    <property type="component" value="Unassembled WGS sequence"/>
</dbReference>
<evidence type="ECO:0000313" key="3">
    <source>
        <dbReference type="EMBL" id="KAK4305382.1"/>
    </source>
</evidence>
<dbReference type="EMBL" id="JAWZYT010002280">
    <property type="protein sequence ID" value="KAK4305382.1"/>
    <property type="molecule type" value="Genomic_DNA"/>
</dbReference>